<evidence type="ECO:0000256" key="1">
    <source>
        <dbReference type="ARBA" id="ARBA00023004"/>
    </source>
</evidence>
<dbReference type="Proteomes" id="UP001236795">
    <property type="component" value="Unassembled WGS sequence"/>
</dbReference>
<evidence type="ECO:0000259" key="3">
    <source>
        <dbReference type="Pfam" id="PF00814"/>
    </source>
</evidence>
<dbReference type="Pfam" id="PF00814">
    <property type="entry name" value="TsaD"/>
    <property type="match status" value="2"/>
</dbReference>
<protein>
    <submittedName>
        <fullName evidence="4">tRNA A37 threonylcarbamoyltransferase TsaD</fullName>
    </submittedName>
</protein>
<gene>
    <name evidence="4" type="ORF">QO019_006053</name>
</gene>
<keyword evidence="5" id="KW-1185">Reference proteome</keyword>
<comment type="caution">
    <text evidence="4">The sequence shown here is derived from an EMBL/GenBank/DDBJ whole genome shotgun (WGS) entry which is preliminary data.</text>
</comment>
<dbReference type="PANTHER" id="PTHR11735:SF6">
    <property type="entry name" value="TRNA N6-ADENOSINE THREONYLCARBAMOYLTRANSFERASE, MITOCHONDRIAL"/>
    <property type="match status" value="1"/>
</dbReference>
<dbReference type="PANTHER" id="PTHR11735">
    <property type="entry name" value="TRNA N6-ADENOSINE THREONYLCARBAMOYLTRANSFERASE"/>
    <property type="match status" value="1"/>
</dbReference>
<feature type="region of interest" description="Disordered" evidence="2">
    <location>
        <begin position="1"/>
        <end position="22"/>
    </location>
</feature>
<dbReference type="Gene3D" id="3.30.420.40">
    <property type="match status" value="1"/>
</dbReference>
<dbReference type="EMBL" id="JAUSWC010000029">
    <property type="protein sequence ID" value="MDQ0491168.1"/>
    <property type="molecule type" value="Genomic_DNA"/>
</dbReference>
<evidence type="ECO:0000313" key="4">
    <source>
        <dbReference type="EMBL" id="MDQ0491168.1"/>
    </source>
</evidence>
<name>A0ABU0KSB1_9ACTN</name>
<evidence type="ECO:0000256" key="2">
    <source>
        <dbReference type="SAM" id="MobiDB-lite"/>
    </source>
</evidence>
<sequence>MRSAMAPGIESSCSKTGADPVRDPITHLEDTLDDAVAECFDKAARVFGLPYPDGPAIEAVTACAEHGVSAVVVVGCVAANSRVRSPAEEHRLAAGAELRMPPLRLCTDNGAMAAPVGDLLVRTGAAPAPLEYAALHSVVMGKAVAA</sequence>
<evidence type="ECO:0000313" key="5">
    <source>
        <dbReference type="Proteomes" id="UP001236795"/>
    </source>
</evidence>
<dbReference type="InterPro" id="IPR000905">
    <property type="entry name" value="Gcp-like_dom"/>
</dbReference>
<organism evidence="4 5">
    <name type="scientific">Streptomyces thermodiastaticus</name>
    <dbReference type="NCBI Taxonomy" id="44061"/>
    <lineage>
        <taxon>Bacteria</taxon>
        <taxon>Bacillati</taxon>
        <taxon>Actinomycetota</taxon>
        <taxon>Actinomycetes</taxon>
        <taxon>Kitasatosporales</taxon>
        <taxon>Streptomycetaceae</taxon>
        <taxon>Streptomyces</taxon>
    </lineage>
</organism>
<reference evidence="4 5" key="1">
    <citation type="submission" date="2023-07" db="EMBL/GenBank/DDBJ databases">
        <title>Genomic Encyclopedia of Type Strains, Phase IV (KMG-IV): sequencing the most valuable type-strain genomes for metagenomic binning, comparative biology and taxonomic classification.</title>
        <authorList>
            <person name="Goeker M."/>
        </authorList>
    </citation>
    <scope>NUCLEOTIDE SEQUENCE [LARGE SCALE GENOMIC DNA]</scope>
    <source>
        <strain evidence="4 5">DSM 40573</strain>
    </source>
</reference>
<feature type="domain" description="Gcp-like" evidence="3">
    <location>
        <begin position="27"/>
        <end position="59"/>
    </location>
</feature>
<feature type="domain" description="Gcp-like" evidence="3">
    <location>
        <begin position="60"/>
        <end position="114"/>
    </location>
</feature>
<proteinExistence type="predicted"/>
<keyword evidence="1" id="KW-0408">Iron</keyword>
<accession>A0ABU0KSB1</accession>